<organism evidence="11">
    <name type="scientific">Diaphorina citri</name>
    <name type="common">Asian citrus psyllid</name>
    <dbReference type="NCBI Taxonomy" id="121845"/>
    <lineage>
        <taxon>Eukaryota</taxon>
        <taxon>Metazoa</taxon>
        <taxon>Ecdysozoa</taxon>
        <taxon>Arthropoda</taxon>
        <taxon>Hexapoda</taxon>
        <taxon>Insecta</taxon>
        <taxon>Pterygota</taxon>
        <taxon>Neoptera</taxon>
        <taxon>Paraneoptera</taxon>
        <taxon>Hemiptera</taxon>
        <taxon>Sternorrhyncha</taxon>
        <taxon>Psylloidea</taxon>
        <taxon>Psyllidae</taxon>
        <taxon>Diaphorininae</taxon>
        <taxon>Diaphorina</taxon>
    </lineage>
</organism>
<dbReference type="PANTHER" id="PTHR21137:SF35">
    <property type="entry name" value="ODORANT RECEPTOR 19A-RELATED"/>
    <property type="match status" value="1"/>
</dbReference>
<gene>
    <name evidence="11" type="primary">OR2</name>
</gene>
<protein>
    <recommendedName>
        <fullName evidence="10">Odorant receptor</fullName>
    </recommendedName>
</protein>
<evidence type="ECO:0000256" key="5">
    <source>
        <dbReference type="ARBA" id="ARBA00022725"/>
    </source>
</evidence>
<sequence length="476" mass="56340">MCAIGQVLYEATYHFLLSVSTLCLVGMKPTFYLRKLLTILHLFGLLRLPNYYDKQWQSTLHLFYWGFTHSVMSVAILSNITSTFVYSTRNLAEFLQRLFESISFCGYYYETVLLNIKLTQLLSILDKLDNSFCTVQSKMFWKCKREERTLMIGCFILVINTILATFIEAFFLPLDEVDRALIKTIYNRQHGRKLPVNLYVPGIDISEPMYFLICSFFTVYLAGLLVVLGTVCFCNFPLFVMNVELQIRVLSRYVRMIGKIHQNPQGDVIRYTNIINDEYVLQRRHEISRSYFHDMDKIVSSRDLEKYQHGYMNYEELFTRQIFKFHQKLLLLREEYIGWLHMSLVGRALFSMALLALAVYQVFSRDIYSEKTVFKYCLELTCVVSCYFYFCHISERWQGCNDHVRRAMEDSCWYQCSSRVQKNVIMMHVRTYRSVDYVEACGIFRASYEYYVSSLKLSYSFLNFVKLQERSSMKAP</sequence>
<keyword evidence="4 10" id="KW-0812">Transmembrane</keyword>
<dbReference type="InterPro" id="IPR004117">
    <property type="entry name" value="7tm6_olfct_rcpt"/>
</dbReference>
<keyword evidence="2" id="KW-1003">Cell membrane</keyword>
<comment type="subcellular location">
    <subcellularLocation>
        <location evidence="1 10">Cell membrane</location>
        <topology evidence="1 10">Multi-pass membrane protein</topology>
    </subcellularLocation>
</comment>
<accession>A0A7T3R146</accession>
<feature type="transmembrane region" description="Helical" evidence="10">
    <location>
        <begin position="6"/>
        <end position="25"/>
    </location>
</feature>
<feature type="transmembrane region" description="Helical" evidence="10">
    <location>
        <begin position="209"/>
        <end position="240"/>
    </location>
</feature>
<proteinExistence type="evidence at transcript level"/>
<evidence type="ECO:0000256" key="2">
    <source>
        <dbReference type="ARBA" id="ARBA00022475"/>
    </source>
</evidence>
<dbReference type="PANTHER" id="PTHR21137">
    <property type="entry name" value="ODORANT RECEPTOR"/>
    <property type="match status" value="1"/>
</dbReference>
<keyword evidence="7 10" id="KW-0472">Membrane</keyword>
<evidence type="ECO:0000256" key="6">
    <source>
        <dbReference type="ARBA" id="ARBA00022989"/>
    </source>
</evidence>
<keyword evidence="6 10" id="KW-1133">Transmembrane helix</keyword>
<evidence type="ECO:0000256" key="1">
    <source>
        <dbReference type="ARBA" id="ARBA00004651"/>
    </source>
</evidence>
<evidence type="ECO:0000256" key="4">
    <source>
        <dbReference type="ARBA" id="ARBA00022692"/>
    </source>
</evidence>
<keyword evidence="8 10" id="KW-0675">Receptor</keyword>
<evidence type="ECO:0000256" key="7">
    <source>
        <dbReference type="ARBA" id="ARBA00023136"/>
    </source>
</evidence>
<dbReference type="GO" id="GO:0004984">
    <property type="term" value="F:olfactory receptor activity"/>
    <property type="evidence" value="ECO:0007669"/>
    <property type="project" value="InterPro"/>
</dbReference>
<evidence type="ECO:0000256" key="10">
    <source>
        <dbReference type="RuleBase" id="RU351113"/>
    </source>
</evidence>
<dbReference type="GO" id="GO:0005886">
    <property type="term" value="C:plasma membrane"/>
    <property type="evidence" value="ECO:0007669"/>
    <property type="project" value="UniProtKB-SubCell"/>
</dbReference>
<feature type="transmembrane region" description="Helical" evidence="10">
    <location>
        <begin position="62"/>
        <end position="87"/>
    </location>
</feature>
<feature type="transmembrane region" description="Helical" evidence="10">
    <location>
        <begin position="149"/>
        <end position="172"/>
    </location>
</feature>
<comment type="caution">
    <text evidence="10">Lacks conserved residue(s) required for the propagation of feature annotation.</text>
</comment>
<dbReference type="EMBL" id="MN731500">
    <property type="protein sequence ID" value="QPZ88915.1"/>
    <property type="molecule type" value="mRNA"/>
</dbReference>
<dbReference type="GO" id="GO:0005549">
    <property type="term" value="F:odorant binding"/>
    <property type="evidence" value="ECO:0007669"/>
    <property type="project" value="InterPro"/>
</dbReference>
<evidence type="ECO:0000256" key="8">
    <source>
        <dbReference type="ARBA" id="ARBA00023170"/>
    </source>
</evidence>
<comment type="similarity">
    <text evidence="10">Belongs to the insect chemoreceptor superfamily. Heteromeric odorant receptor channel (TC 1.A.69) family.</text>
</comment>
<reference evidence="11" key="1">
    <citation type="submission" date="2019-11" db="EMBL/GenBank/DDBJ databases">
        <title>Host plant odors and their recognition by OBPs of Diaphorina citri Kuwayama (Hemiptera: Psyllidae).</title>
        <authorList>
            <person name="Zhengbing W."/>
            <person name="Xinnian Z."/>
        </authorList>
    </citation>
    <scope>NUCLEOTIDE SEQUENCE</scope>
</reference>
<keyword evidence="3 10" id="KW-0716">Sensory transduction</keyword>
<name>A0A7T3R146_DIACI</name>
<keyword evidence="9 10" id="KW-0807">Transducer</keyword>
<dbReference type="AlphaFoldDB" id="A0A7T3R146"/>
<dbReference type="GO" id="GO:0007165">
    <property type="term" value="P:signal transduction"/>
    <property type="evidence" value="ECO:0007669"/>
    <property type="project" value="UniProtKB-KW"/>
</dbReference>
<evidence type="ECO:0000256" key="9">
    <source>
        <dbReference type="ARBA" id="ARBA00023224"/>
    </source>
</evidence>
<keyword evidence="5 10" id="KW-0552">Olfaction</keyword>
<feature type="transmembrane region" description="Helical" evidence="10">
    <location>
        <begin position="336"/>
        <end position="361"/>
    </location>
</feature>
<evidence type="ECO:0000256" key="3">
    <source>
        <dbReference type="ARBA" id="ARBA00022606"/>
    </source>
</evidence>
<evidence type="ECO:0000313" key="11">
    <source>
        <dbReference type="EMBL" id="QPZ88915.1"/>
    </source>
</evidence>
<dbReference type="Pfam" id="PF02949">
    <property type="entry name" value="7tm_6"/>
    <property type="match status" value="1"/>
</dbReference>